<evidence type="ECO:0000313" key="4">
    <source>
        <dbReference type="Proteomes" id="UP000829291"/>
    </source>
</evidence>
<evidence type="ECO:0000313" key="5">
    <source>
        <dbReference type="RefSeq" id="XP_046587901.1"/>
    </source>
</evidence>
<keyword evidence="4" id="KW-1185">Reference proteome</keyword>
<gene>
    <name evidence="5" type="primary">LOC124293038</name>
</gene>
<dbReference type="RefSeq" id="XP_046587901.1">
    <property type="nucleotide sequence ID" value="XM_046731945.1"/>
</dbReference>
<evidence type="ECO:0000256" key="3">
    <source>
        <dbReference type="SAM" id="SignalP"/>
    </source>
</evidence>
<feature type="signal peptide" evidence="3">
    <location>
        <begin position="1"/>
        <end position="23"/>
    </location>
</feature>
<dbReference type="GeneID" id="124293038"/>
<sequence>MKFPVLLYTAFIVQCMFIKASDAASYLEEAATICSWGACVKRFFIVFFIISCLVLYFVPGSRSYAGRGCYIMIDIVASCLKAAVSGSFGYEARFGAYPSSYSSNRLVSFPEIQHTIATNGDVHAEQYNGSAHASRRRRKVKQDLKSEDEKTRGHDRRRHRHEKNSQPLGQSTQRHQLQPVTRTVLKEAEIESTFPPPLKINADRTSNGFYHPGDRKADPSSAYATHGPQYSTSFVISGVKTGPSDIVQMEPQFKQESVDTMEEEQCPQTVNKQRGIPSGWSRPENTLYPENEGPTRDCDIFGLGELDSKWNCDGESKAGFGTMTLGYPEREFDACDLQRHRMGHENVSTNVQDCKDTVEDWEDDARSRISNRRSRQSL</sequence>
<feature type="compositionally biased region" description="Polar residues" evidence="1">
    <location>
        <begin position="165"/>
        <end position="178"/>
    </location>
</feature>
<feature type="transmembrane region" description="Helical" evidence="2">
    <location>
        <begin position="33"/>
        <end position="58"/>
    </location>
</feature>
<feature type="chain" id="PRO_5045941964" evidence="3">
    <location>
        <begin position="24"/>
        <end position="378"/>
    </location>
</feature>
<organism evidence="4 5">
    <name type="scientific">Neodiprion lecontei</name>
    <name type="common">Redheaded pine sawfly</name>
    <dbReference type="NCBI Taxonomy" id="441921"/>
    <lineage>
        <taxon>Eukaryota</taxon>
        <taxon>Metazoa</taxon>
        <taxon>Ecdysozoa</taxon>
        <taxon>Arthropoda</taxon>
        <taxon>Hexapoda</taxon>
        <taxon>Insecta</taxon>
        <taxon>Pterygota</taxon>
        <taxon>Neoptera</taxon>
        <taxon>Endopterygota</taxon>
        <taxon>Hymenoptera</taxon>
        <taxon>Tenthredinoidea</taxon>
        <taxon>Diprionidae</taxon>
        <taxon>Diprioninae</taxon>
        <taxon>Neodiprion</taxon>
    </lineage>
</organism>
<proteinExistence type="predicted"/>
<keyword evidence="2" id="KW-1133">Transmembrane helix</keyword>
<evidence type="ECO:0000256" key="1">
    <source>
        <dbReference type="SAM" id="MobiDB-lite"/>
    </source>
</evidence>
<evidence type="ECO:0000256" key="2">
    <source>
        <dbReference type="SAM" id="Phobius"/>
    </source>
</evidence>
<keyword evidence="2" id="KW-0472">Membrane</keyword>
<feature type="region of interest" description="Disordered" evidence="1">
    <location>
        <begin position="126"/>
        <end position="178"/>
    </location>
</feature>
<name>A0ABM3FIR4_NEOLC</name>
<feature type="region of interest" description="Disordered" evidence="1">
    <location>
        <begin position="261"/>
        <end position="293"/>
    </location>
</feature>
<protein>
    <submittedName>
        <fullName evidence="5">Uncharacterized protein LOC124293038</fullName>
    </submittedName>
</protein>
<dbReference type="Proteomes" id="UP000829291">
    <property type="component" value="Chromosome 2"/>
</dbReference>
<keyword evidence="2" id="KW-0812">Transmembrane</keyword>
<feature type="compositionally biased region" description="Basic residues" evidence="1">
    <location>
        <begin position="153"/>
        <end position="162"/>
    </location>
</feature>
<accession>A0ABM3FIR4</accession>
<keyword evidence="3" id="KW-0732">Signal</keyword>
<reference evidence="5" key="1">
    <citation type="submission" date="2025-08" db="UniProtKB">
        <authorList>
            <consortium name="RefSeq"/>
        </authorList>
    </citation>
    <scope>IDENTIFICATION</scope>
    <source>
        <tissue evidence="5">Thorax and Abdomen</tissue>
    </source>
</reference>
<feature type="compositionally biased region" description="Basic and acidic residues" evidence="1">
    <location>
        <begin position="141"/>
        <end position="152"/>
    </location>
</feature>